<dbReference type="Pfam" id="PF12229">
    <property type="entry name" value="PG_binding_4"/>
    <property type="match status" value="2"/>
</dbReference>
<feature type="compositionally biased region" description="Pro residues" evidence="1">
    <location>
        <begin position="59"/>
        <end position="72"/>
    </location>
</feature>
<dbReference type="RefSeq" id="WP_185049552.1">
    <property type="nucleotide sequence ID" value="NZ_BAABIX010000003.1"/>
</dbReference>
<reference evidence="4 5" key="1">
    <citation type="submission" date="2020-08" db="EMBL/GenBank/DDBJ databases">
        <title>Genomic Encyclopedia of Type Strains, Phase IV (KMG-IV): sequencing the most valuable type-strain genomes for metagenomic binning, comparative biology and taxonomic classification.</title>
        <authorList>
            <person name="Goeker M."/>
        </authorList>
    </citation>
    <scope>NUCLEOTIDE SEQUENCE [LARGE SCALE GENOMIC DNA]</scope>
    <source>
        <strain evidence="4 5">DSM 45615</strain>
    </source>
</reference>
<dbReference type="InterPro" id="IPR007391">
    <property type="entry name" value="Vancomycin_resist_VanW"/>
</dbReference>
<dbReference type="PANTHER" id="PTHR35788:SF1">
    <property type="entry name" value="EXPORTED PROTEIN"/>
    <property type="match status" value="1"/>
</dbReference>
<keyword evidence="2" id="KW-0472">Membrane</keyword>
<proteinExistence type="predicted"/>
<dbReference type="PANTHER" id="PTHR35788">
    <property type="entry name" value="EXPORTED PROTEIN-RELATED"/>
    <property type="match status" value="1"/>
</dbReference>
<dbReference type="InterPro" id="IPR022029">
    <property type="entry name" value="YoaR-like_PG-bd"/>
</dbReference>
<dbReference type="Proteomes" id="UP000578449">
    <property type="component" value="Unassembled WGS sequence"/>
</dbReference>
<feature type="compositionally biased region" description="Low complexity" evidence="1">
    <location>
        <begin position="87"/>
        <end position="101"/>
    </location>
</feature>
<dbReference type="EMBL" id="JACHGN010000004">
    <property type="protein sequence ID" value="MBB5132574.1"/>
    <property type="molecule type" value="Genomic_DNA"/>
</dbReference>
<protein>
    <submittedName>
        <fullName evidence="4">Vancomycin resistance protein YoaR</fullName>
    </submittedName>
</protein>
<comment type="caution">
    <text evidence="4">The sequence shown here is derived from an EMBL/GenBank/DDBJ whole genome shotgun (WGS) entry which is preliminary data.</text>
</comment>
<evidence type="ECO:0000256" key="2">
    <source>
        <dbReference type="SAM" id="Phobius"/>
    </source>
</evidence>
<sequence length="772" mass="82862">MSDGAHELDDTAHDPDDPAPGPRGRNGARYPANGSRYPAPPESAPRNGSRYPANGSRYPAPPPPPDPSPSPASPDQANGMPYAPGRSPFDGDSLPDLSDLPRLNGAPFGLNNPNRGSGPAVPPQRGGPKGGRRLPPGVSPDIFGRSTPAPPGANPRSAPLPPVPQPAQTWRLEGRAERRNPPVAPVGPAGEDDGEPGAGRLDLGPEPVRRRRGRGLVITLVLLVLALVLAYVVPAIVMSGMLLPGTTVNGVDIGGLTAAQAADRLREKLDARARQPILVQAMGVRRQVLPEDAGLSLDVVGTIEQAPSGLPTPAEVWRGLFGTTPITPKVDVQPAKLVGAVETLAGEIDRSVREGEIHYKGLTPEVVTPRDGRAVERDAAAEVIRRAYLTTTEPVQLPVSVLKPRLTAEAFEDAVVTARRAVAAPFTLTSGTKRVQLPRTTLAAHLRFVPDEQGRLVPKFDAKSALAELEKHLVDPAKAPVEPTYDIVNGKPKLIPGRAGQGVDAEKLAAAVAETIQDGGRRTIEVTLTTVKPRISESEVRALGIKEQISSFTTHHPCCAPRVTNIHTIADILDGYLVKPGETFSLNEIVGQRDKARGFVEAPQITAGRLVNEVGGGISQFVTTMYNAVFFGGLKDVKHTAHEFYISRYPAGRESTVSYPQPDFQWQNDSKYGVLIKTSYTDTSITVTFWSTKRYDEIKAITSKPHSFTDFPSETDDSPDCIPMVGQRGFTIEVTRVFYKDGAEVKRDPTIRTVYRPETNLTCTNQSGTTRR</sequence>
<accession>A0A840NUX9</accession>
<keyword evidence="5" id="KW-1185">Reference proteome</keyword>
<feature type="transmembrane region" description="Helical" evidence="2">
    <location>
        <begin position="216"/>
        <end position="243"/>
    </location>
</feature>
<keyword evidence="2" id="KW-1133">Transmembrane helix</keyword>
<keyword evidence="2" id="KW-0812">Transmembrane</keyword>
<dbReference type="Pfam" id="PF04294">
    <property type="entry name" value="VanW"/>
    <property type="match status" value="1"/>
</dbReference>
<feature type="compositionally biased region" description="Pro residues" evidence="1">
    <location>
        <begin position="148"/>
        <end position="165"/>
    </location>
</feature>
<dbReference type="AlphaFoldDB" id="A0A840NUX9"/>
<evidence type="ECO:0000313" key="5">
    <source>
        <dbReference type="Proteomes" id="UP000578449"/>
    </source>
</evidence>
<evidence type="ECO:0000256" key="1">
    <source>
        <dbReference type="SAM" id="MobiDB-lite"/>
    </source>
</evidence>
<feature type="region of interest" description="Disordered" evidence="1">
    <location>
        <begin position="1"/>
        <end position="206"/>
    </location>
</feature>
<feature type="compositionally biased region" description="Basic and acidic residues" evidence="1">
    <location>
        <begin position="1"/>
        <end position="16"/>
    </location>
</feature>
<evidence type="ECO:0000259" key="3">
    <source>
        <dbReference type="Pfam" id="PF12229"/>
    </source>
</evidence>
<feature type="compositionally biased region" description="Low complexity" evidence="1">
    <location>
        <begin position="22"/>
        <end position="32"/>
    </location>
</feature>
<feature type="domain" description="YoaR-like putative peptidoglycan binding" evidence="3">
    <location>
        <begin position="417"/>
        <end position="524"/>
    </location>
</feature>
<evidence type="ECO:0000313" key="4">
    <source>
        <dbReference type="EMBL" id="MBB5132574.1"/>
    </source>
</evidence>
<dbReference type="InterPro" id="IPR052913">
    <property type="entry name" value="Glycopeptide_resist_protein"/>
</dbReference>
<name>A0A840NUX9_9ACTN</name>
<feature type="domain" description="YoaR-like putative peptidoglycan binding" evidence="3">
    <location>
        <begin position="312"/>
        <end position="387"/>
    </location>
</feature>
<organism evidence="4 5">
    <name type="scientific">Thermocatellispora tengchongensis</name>
    <dbReference type="NCBI Taxonomy" id="1073253"/>
    <lineage>
        <taxon>Bacteria</taxon>
        <taxon>Bacillati</taxon>
        <taxon>Actinomycetota</taxon>
        <taxon>Actinomycetes</taxon>
        <taxon>Streptosporangiales</taxon>
        <taxon>Streptosporangiaceae</taxon>
        <taxon>Thermocatellispora</taxon>
    </lineage>
</organism>
<gene>
    <name evidence="4" type="ORF">HNP84_002290</name>
</gene>